<dbReference type="RefSeq" id="WP_208306666.1">
    <property type="nucleotide sequence ID" value="NZ_JAGETX010000002.1"/>
</dbReference>
<feature type="transmembrane region" description="Helical" evidence="1">
    <location>
        <begin position="151"/>
        <end position="168"/>
    </location>
</feature>
<keyword evidence="1" id="KW-0472">Membrane</keyword>
<comment type="caution">
    <text evidence="3">The sequence shown here is derived from an EMBL/GenBank/DDBJ whole genome shotgun (WGS) entry which is preliminary data.</text>
</comment>
<keyword evidence="1" id="KW-0812">Transmembrane</keyword>
<organism evidence="3 4">
    <name type="scientific">Hymenobacter defluvii</name>
    <dbReference type="NCBI Taxonomy" id="2054411"/>
    <lineage>
        <taxon>Bacteria</taxon>
        <taxon>Pseudomonadati</taxon>
        <taxon>Bacteroidota</taxon>
        <taxon>Cytophagia</taxon>
        <taxon>Cytophagales</taxon>
        <taxon>Hymenobacteraceae</taxon>
        <taxon>Hymenobacter</taxon>
    </lineage>
</organism>
<proteinExistence type="predicted"/>
<name>A0ABS3T9N8_9BACT</name>
<feature type="transmembrane region" description="Helical" evidence="1">
    <location>
        <begin position="198"/>
        <end position="216"/>
    </location>
</feature>
<dbReference type="Proteomes" id="UP000670527">
    <property type="component" value="Unassembled WGS sequence"/>
</dbReference>
<dbReference type="EMBL" id="JAGETX010000002">
    <property type="protein sequence ID" value="MBO3270038.1"/>
    <property type="molecule type" value="Genomic_DNA"/>
</dbReference>
<evidence type="ECO:0000259" key="2">
    <source>
        <dbReference type="Pfam" id="PF14360"/>
    </source>
</evidence>
<protein>
    <recommendedName>
        <fullName evidence="2">Sphingomyelin synthase-like domain-containing protein</fullName>
    </recommendedName>
</protein>
<feature type="transmembrane region" description="Helical" evidence="1">
    <location>
        <begin position="73"/>
        <end position="93"/>
    </location>
</feature>
<dbReference type="Pfam" id="PF14360">
    <property type="entry name" value="PAP2_C"/>
    <property type="match status" value="1"/>
</dbReference>
<evidence type="ECO:0000256" key="1">
    <source>
        <dbReference type="SAM" id="Phobius"/>
    </source>
</evidence>
<sequence>MLVSSSPATTTPARPLTWSAARYHPAFRLRLLVVVLLLLGISYALPFFFAFIQARPGTVLPDPLLDALPARDVSAPTFEVIYLSIAVALVYLLPRPLLLLQALWAYALLHLLRVATLWLFPLEAPAHLLVLHDPVVERFFYASPTPITKDLFFSGHTATLALLSLAVGRGRLRRVLAVLTVVVATLVLIQHAHYTYDVLAAVPFAFGCYYLAGKVVKW</sequence>
<keyword evidence="4" id="KW-1185">Reference proteome</keyword>
<feature type="transmembrane region" description="Helical" evidence="1">
    <location>
        <begin position="31"/>
        <end position="53"/>
    </location>
</feature>
<keyword evidence="1" id="KW-1133">Transmembrane helix</keyword>
<evidence type="ECO:0000313" key="4">
    <source>
        <dbReference type="Proteomes" id="UP000670527"/>
    </source>
</evidence>
<feature type="transmembrane region" description="Helical" evidence="1">
    <location>
        <begin position="98"/>
        <end position="120"/>
    </location>
</feature>
<dbReference type="InterPro" id="IPR025749">
    <property type="entry name" value="Sphingomyelin_synth-like_dom"/>
</dbReference>
<gene>
    <name evidence="3" type="ORF">J4D97_05195</name>
</gene>
<feature type="domain" description="Sphingomyelin synthase-like" evidence="2">
    <location>
        <begin position="150"/>
        <end position="210"/>
    </location>
</feature>
<accession>A0ABS3T9N8</accession>
<reference evidence="3 4" key="1">
    <citation type="submission" date="2021-03" db="EMBL/GenBank/DDBJ databases">
        <authorList>
            <person name="Kim M.K."/>
        </authorList>
    </citation>
    <scope>NUCLEOTIDE SEQUENCE [LARGE SCALE GENOMIC DNA]</scope>
    <source>
        <strain evidence="3 4">BT507</strain>
    </source>
</reference>
<feature type="transmembrane region" description="Helical" evidence="1">
    <location>
        <begin position="175"/>
        <end position="192"/>
    </location>
</feature>
<evidence type="ECO:0000313" key="3">
    <source>
        <dbReference type="EMBL" id="MBO3270038.1"/>
    </source>
</evidence>